<reference evidence="10" key="2">
    <citation type="submission" date="2015-01" db="EMBL/GenBank/DDBJ databases">
        <title>Evolutionary Origins and Diversification of the Mycorrhizal Mutualists.</title>
        <authorList>
            <consortium name="DOE Joint Genome Institute"/>
            <consortium name="Mycorrhizal Genomics Consortium"/>
            <person name="Kohler A."/>
            <person name="Kuo A."/>
            <person name="Nagy L.G."/>
            <person name="Floudas D."/>
            <person name="Copeland A."/>
            <person name="Barry K.W."/>
            <person name="Cichocki N."/>
            <person name="Veneault-Fourrey C."/>
            <person name="LaButti K."/>
            <person name="Lindquist E.A."/>
            <person name="Lipzen A."/>
            <person name="Lundell T."/>
            <person name="Morin E."/>
            <person name="Murat C."/>
            <person name="Riley R."/>
            <person name="Ohm R."/>
            <person name="Sun H."/>
            <person name="Tunlid A."/>
            <person name="Henrissat B."/>
            <person name="Grigoriev I.V."/>
            <person name="Hibbett D.S."/>
            <person name="Martin F."/>
        </authorList>
    </citation>
    <scope>NUCLEOTIDE SEQUENCE [LARGE SCALE GENOMIC DNA]</scope>
    <source>
        <strain evidence="10">Foug A</strain>
    </source>
</reference>
<evidence type="ECO:0000256" key="7">
    <source>
        <dbReference type="SAM" id="SignalP"/>
    </source>
</evidence>
<feature type="chain" id="PRO_5002177120" description="RING-type domain-containing protein" evidence="7">
    <location>
        <begin position="22"/>
        <end position="521"/>
    </location>
</feature>
<feature type="transmembrane region" description="Helical" evidence="6">
    <location>
        <begin position="246"/>
        <end position="271"/>
    </location>
</feature>
<keyword evidence="6" id="KW-1133">Transmembrane helix</keyword>
<protein>
    <recommendedName>
        <fullName evidence="8">RING-type domain-containing protein</fullName>
    </recommendedName>
</protein>
<evidence type="ECO:0000256" key="2">
    <source>
        <dbReference type="ARBA" id="ARBA00022771"/>
    </source>
</evidence>
<gene>
    <name evidence="9" type="ORF">SCLCIDRAFT_1208289</name>
</gene>
<dbReference type="PROSITE" id="PS50089">
    <property type="entry name" value="ZF_RING_2"/>
    <property type="match status" value="1"/>
</dbReference>
<dbReference type="GO" id="GO:0008270">
    <property type="term" value="F:zinc ion binding"/>
    <property type="evidence" value="ECO:0007669"/>
    <property type="project" value="UniProtKB-KW"/>
</dbReference>
<dbReference type="STRING" id="1036808.A0A0C3ENK1"/>
<proteinExistence type="predicted"/>
<feature type="domain" description="RING-type" evidence="8">
    <location>
        <begin position="412"/>
        <end position="456"/>
    </location>
</feature>
<dbReference type="InterPro" id="IPR051834">
    <property type="entry name" value="RING_finger_E3_ligase"/>
</dbReference>
<dbReference type="InterPro" id="IPR013083">
    <property type="entry name" value="Znf_RING/FYVE/PHD"/>
</dbReference>
<dbReference type="EMBL" id="KN822006">
    <property type="protein sequence ID" value="KIM69764.1"/>
    <property type="molecule type" value="Genomic_DNA"/>
</dbReference>
<evidence type="ECO:0000313" key="10">
    <source>
        <dbReference type="Proteomes" id="UP000053989"/>
    </source>
</evidence>
<evidence type="ECO:0000256" key="4">
    <source>
        <dbReference type="PROSITE-ProRule" id="PRU00175"/>
    </source>
</evidence>
<evidence type="ECO:0000256" key="6">
    <source>
        <dbReference type="SAM" id="Phobius"/>
    </source>
</evidence>
<accession>A0A0C3ENK1</accession>
<dbReference type="AlphaFoldDB" id="A0A0C3ENK1"/>
<keyword evidence="2 4" id="KW-0863">Zinc-finger</keyword>
<sequence length="521" mass="55411">MNLWGLLVSAFLLVVSSPAQAYTPAQPTNISSQGLGGTNTNKLTLQWYSNGSDTEFVYYLLAGGATDGLSQGVLVHFSESNSSYGTTTTPWIAFISCDGNSTNASQELDIFTLARDSGAQAALLYSLSSDSCAINPAYTDPNNGFDHVFDIFATQALRVSNFIQYEYAQFGANGTYYGTYNATMLNEAASTINRSIASGSPVAPGLLFATLQTFNATAPPNNASSIPGGSAASTNNGHGNSQKTGLAMIILYAITGCVSALFCLVIISGAIRAIRHPERYGPRVPTHGAGDPGQSRARGLGRAMLDTFPVVKFGSSDQASDMRRPKDVEAPHTEMAVAPNIGQTDHVELEHVTGGARDSSEERGVAAEDPAGPALVGETTPTPRHQMTTTGIDPSLNPNDAVMPEAIGRETCPICIVDFEEGDDLRILPCEGKHRFHQTCVDPWLLELSGSCPICRQDFHALETIISGDRHSDQPGELQRSSQVFSPGGVQNRFSRYLRLARGRQNRHARSAGAGSDTPPS</sequence>
<evidence type="ECO:0000256" key="5">
    <source>
        <dbReference type="SAM" id="MobiDB-lite"/>
    </source>
</evidence>
<keyword evidence="6" id="KW-0812">Transmembrane</keyword>
<keyword evidence="3" id="KW-0862">Zinc</keyword>
<dbReference type="OrthoDB" id="8062037at2759"/>
<dbReference type="SMART" id="SM00184">
    <property type="entry name" value="RING"/>
    <property type="match status" value="1"/>
</dbReference>
<feature type="signal peptide" evidence="7">
    <location>
        <begin position="1"/>
        <end position="21"/>
    </location>
</feature>
<evidence type="ECO:0000256" key="1">
    <source>
        <dbReference type="ARBA" id="ARBA00022723"/>
    </source>
</evidence>
<dbReference type="GO" id="GO:0005634">
    <property type="term" value="C:nucleus"/>
    <property type="evidence" value="ECO:0007669"/>
    <property type="project" value="TreeGrafter"/>
</dbReference>
<dbReference type="Pfam" id="PF13639">
    <property type="entry name" value="zf-RING_2"/>
    <property type="match status" value="1"/>
</dbReference>
<evidence type="ECO:0000313" key="9">
    <source>
        <dbReference type="EMBL" id="KIM69764.1"/>
    </source>
</evidence>
<dbReference type="Proteomes" id="UP000053989">
    <property type="component" value="Unassembled WGS sequence"/>
</dbReference>
<keyword evidence="1" id="KW-0479">Metal-binding</keyword>
<dbReference type="GO" id="GO:0006511">
    <property type="term" value="P:ubiquitin-dependent protein catabolic process"/>
    <property type="evidence" value="ECO:0007669"/>
    <property type="project" value="TreeGrafter"/>
</dbReference>
<evidence type="ECO:0000259" key="8">
    <source>
        <dbReference type="PROSITE" id="PS50089"/>
    </source>
</evidence>
<feature type="region of interest" description="Disordered" evidence="5">
    <location>
        <begin position="470"/>
        <end position="489"/>
    </location>
</feature>
<dbReference type="PANTHER" id="PTHR45931">
    <property type="entry name" value="SI:CH211-59O9.10"/>
    <property type="match status" value="1"/>
</dbReference>
<evidence type="ECO:0000256" key="3">
    <source>
        <dbReference type="ARBA" id="ARBA00022833"/>
    </source>
</evidence>
<keyword evidence="10" id="KW-1185">Reference proteome</keyword>
<dbReference type="GO" id="GO:0061630">
    <property type="term" value="F:ubiquitin protein ligase activity"/>
    <property type="evidence" value="ECO:0007669"/>
    <property type="project" value="TreeGrafter"/>
</dbReference>
<reference evidence="9 10" key="1">
    <citation type="submission" date="2014-04" db="EMBL/GenBank/DDBJ databases">
        <authorList>
            <consortium name="DOE Joint Genome Institute"/>
            <person name="Kuo A."/>
            <person name="Kohler A."/>
            <person name="Nagy L.G."/>
            <person name="Floudas D."/>
            <person name="Copeland A."/>
            <person name="Barry K.W."/>
            <person name="Cichocki N."/>
            <person name="Veneault-Fourrey C."/>
            <person name="LaButti K."/>
            <person name="Lindquist E.A."/>
            <person name="Lipzen A."/>
            <person name="Lundell T."/>
            <person name="Morin E."/>
            <person name="Murat C."/>
            <person name="Sun H."/>
            <person name="Tunlid A."/>
            <person name="Henrissat B."/>
            <person name="Grigoriev I.V."/>
            <person name="Hibbett D.S."/>
            <person name="Martin F."/>
            <person name="Nordberg H.P."/>
            <person name="Cantor M.N."/>
            <person name="Hua S.X."/>
        </authorList>
    </citation>
    <scope>NUCLEOTIDE SEQUENCE [LARGE SCALE GENOMIC DNA]</scope>
    <source>
        <strain evidence="9 10">Foug A</strain>
    </source>
</reference>
<dbReference type="InParanoid" id="A0A0C3ENK1"/>
<organism evidence="9 10">
    <name type="scientific">Scleroderma citrinum Foug A</name>
    <dbReference type="NCBI Taxonomy" id="1036808"/>
    <lineage>
        <taxon>Eukaryota</taxon>
        <taxon>Fungi</taxon>
        <taxon>Dikarya</taxon>
        <taxon>Basidiomycota</taxon>
        <taxon>Agaricomycotina</taxon>
        <taxon>Agaricomycetes</taxon>
        <taxon>Agaricomycetidae</taxon>
        <taxon>Boletales</taxon>
        <taxon>Sclerodermatineae</taxon>
        <taxon>Sclerodermataceae</taxon>
        <taxon>Scleroderma</taxon>
    </lineage>
</organism>
<dbReference type="PANTHER" id="PTHR45931:SF3">
    <property type="entry name" value="RING ZINC FINGER-CONTAINING PROTEIN"/>
    <property type="match status" value="1"/>
</dbReference>
<feature type="compositionally biased region" description="Low complexity" evidence="5">
    <location>
        <begin position="379"/>
        <end position="390"/>
    </location>
</feature>
<dbReference type="InterPro" id="IPR001841">
    <property type="entry name" value="Znf_RING"/>
</dbReference>
<dbReference type="HOGENOM" id="CLU_008264_3_1_1"/>
<keyword evidence="7" id="KW-0732">Signal</keyword>
<feature type="region of interest" description="Disordered" evidence="5">
    <location>
        <begin position="354"/>
        <end position="399"/>
    </location>
</feature>
<dbReference type="SUPFAM" id="SSF57850">
    <property type="entry name" value="RING/U-box"/>
    <property type="match status" value="1"/>
</dbReference>
<name>A0A0C3ENK1_9AGAM</name>
<keyword evidence="6" id="KW-0472">Membrane</keyword>
<dbReference type="Gene3D" id="3.30.40.10">
    <property type="entry name" value="Zinc/RING finger domain, C3HC4 (zinc finger)"/>
    <property type="match status" value="1"/>
</dbReference>
<dbReference type="CDD" id="cd16454">
    <property type="entry name" value="RING-H2_PA-TM-RING"/>
    <property type="match status" value="1"/>
</dbReference>